<dbReference type="AlphaFoldDB" id="A0A1F7J208"/>
<evidence type="ECO:0000313" key="1">
    <source>
        <dbReference type="EMBL" id="OGK49636.1"/>
    </source>
</evidence>
<reference evidence="1 2" key="1">
    <citation type="journal article" date="2016" name="Nat. Commun.">
        <title>Thousands of microbial genomes shed light on interconnected biogeochemical processes in an aquifer system.</title>
        <authorList>
            <person name="Anantharaman K."/>
            <person name="Brown C.T."/>
            <person name="Hug L.A."/>
            <person name="Sharon I."/>
            <person name="Castelle C.J."/>
            <person name="Probst A.J."/>
            <person name="Thomas B.C."/>
            <person name="Singh A."/>
            <person name="Wilkins M.J."/>
            <person name="Karaoz U."/>
            <person name="Brodie E.L."/>
            <person name="Williams K.H."/>
            <person name="Hubbard S.S."/>
            <person name="Banfield J.F."/>
        </authorList>
    </citation>
    <scope>NUCLEOTIDE SEQUENCE [LARGE SCALE GENOMIC DNA]</scope>
</reference>
<gene>
    <name evidence="1" type="ORF">A3B50_04260</name>
</gene>
<evidence type="ECO:0000313" key="2">
    <source>
        <dbReference type="Proteomes" id="UP000178558"/>
    </source>
</evidence>
<dbReference type="EMBL" id="MGAQ01000029">
    <property type="protein sequence ID" value="OGK49636.1"/>
    <property type="molecule type" value="Genomic_DNA"/>
</dbReference>
<organism evidence="1 2">
    <name type="scientific">Candidatus Roizmanbacteria bacterium RIFCSPLOWO2_01_FULL_40_42</name>
    <dbReference type="NCBI Taxonomy" id="1802066"/>
    <lineage>
        <taxon>Bacteria</taxon>
        <taxon>Candidatus Roizmaniibacteriota</taxon>
    </lineage>
</organism>
<dbReference type="Proteomes" id="UP000178558">
    <property type="component" value="Unassembled WGS sequence"/>
</dbReference>
<sequence length="171" mass="18849">MAKKIVFTVLIFAAVGVVVFFLTQPKKSVNVSVIKPTVTPKEELVDYKAGFAIFTHGTFRGFTAAMYHNLSQNVYIQAGDPNIVHIKKSETTWDDFFKTLPFKLTKECLTTGAGETFCSGQDGTLKFYLNGVKDPSLLDKTINAGDQALISFGNEDESRIKSQLDKVVAVK</sequence>
<protein>
    <submittedName>
        <fullName evidence="1">Uncharacterized protein</fullName>
    </submittedName>
</protein>
<comment type="caution">
    <text evidence="1">The sequence shown here is derived from an EMBL/GenBank/DDBJ whole genome shotgun (WGS) entry which is preliminary data.</text>
</comment>
<name>A0A1F7J208_9BACT</name>
<proteinExistence type="predicted"/>
<accession>A0A1F7J208</accession>